<dbReference type="InterPro" id="IPR036237">
    <property type="entry name" value="Xyl_isomerase-like_sf"/>
</dbReference>
<keyword evidence="2" id="KW-0378">Hydrolase</keyword>
<evidence type="ECO:0000259" key="1">
    <source>
        <dbReference type="Pfam" id="PF01261"/>
    </source>
</evidence>
<dbReference type="EMBL" id="ACGV01000133">
    <property type="protein sequence ID" value="EEJ40376.1"/>
    <property type="molecule type" value="Genomic_DNA"/>
</dbReference>
<dbReference type="HOGENOM" id="CLU_087946_0_0_9"/>
<dbReference type="Proteomes" id="UP000004483">
    <property type="component" value="Unassembled WGS sequence"/>
</dbReference>
<dbReference type="Pfam" id="PF01261">
    <property type="entry name" value="AP_endonuc_2"/>
    <property type="match status" value="1"/>
</dbReference>
<gene>
    <name evidence="2" type="ORF">HMPREF0549_1185</name>
</gene>
<protein>
    <submittedName>
        <fullName evidence="2">AP endonuclease, family 2</fullName>
    </submittedName>
</protein>
<dbReference type="eggNOG" id="COG1082">
    <property type="taxonomic scope" value="Bacteria"/>
</dbReference>
<keyword evidence="2" id="KW-0255">Endonuclease</keyword>
<dbReference type="STRING" id="1423814.HMPREF0549_1185"/>
<proteinExistence type="predicted"/>
<comment type="caution">
    <text evidence="2">The sequence shown here is derived from an EMBL/GenBank/DDBJ whole genome shotgun (WGS) entry which is preliminary data.</text>
</comment>
<organism evidence="2 3">
    <name type="scientific">Limosilactobacillus vaginalis DSM 5837 = ATCC 49540</name>
    <dbReference type="NCBI Taxonomy" id="1423814"/>
    <lineage>
        <taxon>Bacteria</taxon>
        <taxon>Bacillati</taxon>
        <taxon>Bacillota</taxon>
        <taxon>Bacilli</taxon>
        <taxon>Lactobacillales</taxon>
        <taxon>Lactobacillaceae</taxon>
        <taxon>Limosilactobacillus</taxon>
    </lineage>
</organism>
<accession>C2EUP9</accession>
<evidence type="ECO:0000313" key="2">
    <source>
        <dbReference type="EMBL" id="EEJ40376.1"/>
    </source>
</evidence>
<dbReference type="SUPFAM" id="SSF51658">
    <property type="entry name" value="Xylose isomerase-like"/>
    <property type="match status" value="1"/>
</dbReference>
<reference evidence="2 3" key="1">
    <citation type="submission" date="2009-01" db="EMBL/GenBank/DDBJ databases">
        <authorList>
            <person name="Qin X."/>
            <person name="Bachman B."/>
            <person name="Battles P."/>
            <person name="Bell A."/>
            <person name="Bess C."/>
            <person name="Bickham C."/>
            <person name="Chaboub L."/>
            <person name="Chen D."/>
            <person name="Coyle M."/>
            <person name="Deiros D.R."/>
            <person name="Dinh H."/>
            <person name="Forbes L."/>
            <person name="Fowler G."/>
            <person name="Francisco L."/>
            <person name="Fu Q."/>
            <person name="Gubbala S."/>
            <person name="Hale W."/>
            <person name="Han Y."/>
            <person name="Hemphill L."/>
            <person name="Highlander S.K."/>
            <person name="Hirani K."/>
            <person name="Hogues M."/>
            <person name="Jackson L."/>
            <person name="Jakkamsetti A."/>
            <person name="Javaid M."/>
            <person name="Jiang H."/>
            <person name="Korchina V."/>
            <person name="Kovar C."/>
            <person name="Lara F."/>
            <person name="Lee S."/>
            <person name="Mata R."/>
            <person name="Mathew T."/>
            <person name="Moen C."/>
            <person name="Morales K."/>
            <person name="Munidasa M."/>
            <person name="Nazareth L."/>
            <person name="Ngo R."/>
            <person name="Nguyen L."/>
            <person name="Okwuonu G."/>
            <person name="Ongeri F."/>
            <person name="Patil S."/>
            <person name="Petrosino J."/>
            <person name="Pham C."/>
            <person name="Pham P."/>
            <person name="Pu L.-L."/>
            <person name="Puazo M."/>
            <person name="Raj R."/>
            <person name="Reid J."/>
            <person name="Rouhana J."/>
            <person name="Saada N."/>
            <person name="Shang Y."/>
            <person name="Simmons D."/>
            <person name="Thornton R."/>
            <person name="Warren J."/>
            <person name="Weissenberger G."/>
            <person name="Zhang J."/>
            <person name="Zhang L."/>
            <person name="Zhou C."/>
            <person name="Zhu D."/>
            <person name="Muzny D."/>
            <person name="Worley K."/>
            <person name="Gibbs R."/>
        </authorList>
    </citation>
    <scope>NUCLEOTIDE SEQUENCE [LARGE SCALE GENOMIC DNA]</scope>
    <source>
        <strain evidence="2 3">ATCC 49540</strain>
    </source>
</reference>
<sequence>MKVTILLEGLTMMVMPMLGLKGSSDQQQIDDRLQYHPDVYEFYTSAADFTPEGYQRLDEAVQYVQSKGIQRIVIHHPMVYHEWHSEVVAPEKSFPELYRFIETSTEQLIALAKKRNIQVLVHGGYAGKEVQEMVSLYPSVEKARQAVYKRLDRFAKAGGQHIMFENSIAPVFAYGHPEQEDEILSHNYRLAFDTSHCFIEMHGDNQALQASLKHLRDHVVHYHLVDSMGQTHDSLQLGKGKIDWAPVLKLLNPNASSIYEINLHDQWNCREQVESHRYLTNIAKKLMQGEQRES</sequence>
<dbReference type="InterPro" id="IPR013022">
    <property type="entry name" value="Xyl_isomerase-like_TIM-brl"/>
</dbReference>
<dbReference type="Gene3D" id="3.20.20.150">
    <property type="entry name" value="Divalent-metal-dependent TIM barrel enzymes"/>
    <property type="match status" value="1"/>
</dbReference>
<dbReference type="GO" id="GO:0004519">
    <property type="term" value="F:endonuclease activity"/>
    <property type="evidence" value="ECO:0007669"/>
    <property type="project" value="UniProtKB-KW"/>
</dbReference>
<name>C2EUP9_9LACO</name>
<keyword evidence="2" id="KW-0540">Nuclease</keyword>
<feature type="domain" description="Xylose isomerase-like TIM barrel" evidence="1">
    <location>
        <begin position="54"/>
        <end position="253"/>
    </location>
</feature>
<dbReference type="AlphaFoldDB" id="C2EUP9"/>
<evidence type="ECO:0000313" key="3">
    <source>
        <dbReference type="Proteomes" id="UP000004483"/>
    </source>
</evidence>
<dbReference type="PATRIC" id="fig|1423814.6.peg.1602"/>